<proteinExistence type="predicted"/>
<protein>
    <submittedName>
        <fullName evidence="2">Uncharacterized protein</fullName>
    </submittedName>
</protein>
<reference evidence="2" key="1">
    <citation type="submission" date="2014-11" db="EMBL/GenBank/DDBJ databases">
        <authorList>
            <person name="Otto D Thomas"/>
            <person name="Naeem Raeece"/>
        </authorList>
    </citation>
    <scope>NUCLEOTIDE SEQUENCE</scope>
</reference>
<evidence type="ECO:0000256" key="1">
    <source>
        <dbReference type="SAM" id="Coils"/>
    </source>
</evidence>
<name>A0A0G4I5S4_9ALVE</name>
<dbReference type="EMBL" id="CDMZ01005228">
    <property type="protein sequence ID" value="CEM52368.1"/>
    <property type="molecule type" value="Genomic_DNA"/>
</dbReference>
<gene>
    <name evidence="2" type="ORF">Cvel_66</name>
</gene>
<feature type="coiled-coil region" evidence="1">
    <location>
        <begin position="42"/>
        <end position="69"/>
    </location>
</feature>
<sequence length="411" mass="44942">MKGKITAVEADIAGVEARIEGVKVELNVTRASPLGNTAHPQYTRLRDELEQLNALLASSENLLTQLLKTENLLLAIQQQQQASASSAEVFSPQYRRAGLPFNLEWLESLANAPSHSDWADYSYGLSFTGRMDFSSQVASKVSEIGASKPTGPSDTYALVYSSASGTGKTVSMLNLNCTLRKEPRGEEGCGGNAEGGRASDEASRFQETPVVAYLGFGCALPLDVEERDLCDKYGWSGVRRVLARRLLGAVVLSRALPDLIPTKLPPYEEVYKGRDFPTVEECKEMLKSYLCASRDKPVVVVAGVDEVQLLNTLMIIGVKKEGLGRVFLGLLRQWQQSWGDDGIRLLPLGTGILLSFPFGPSTGENEALNGTGDAVLITKDDFKKLVHHTVEDEAYASRYHVPWVVLTEMQR</sequence>
<dbReference type="VEuPathDB" id="CryptoDB:Cvel_66"/>
<evidence type="ECO:0000313" key="2">
    <source>
        <dbReference type="EMBL" id="CEM52368.1"/>
    </source>
</evidence>
<organism evidence="2">
    <name type="scientific">Chromera velia CCMP2878</name>
    <dbReference type="NCBI Taxonomy" id="1169474"/>
    <lineage>
        <taxon>Eukaryota</taxon>
        <taxon>Sar</taxon>
        <taxon>Alveolata</taxon>
        <taxon>Colpodellida</taxon>
        <taxon>Chromeraceae</taxon>
        <taxon>Chromera</taxon>
    </lineage>
</organism>
<dbReference type="AlphaFoldDB" id="A0A0G4I5S4"/>
<keyword evidence="1" id="KW-0175">Coiled coil</keyword>
<accession>A0A0G4I5S4</accession>